<comment type="caution">
    <text evidence="5">The sequence shown here is derived from an EMBL/GenBank/DDBJ whole genome shotgun (WGS) entry which is preliminary data.</text>
</comment>
<evidence type="ECO:0000313" key="5">
    <source>
        <dbReference type="EMBL" id="KEC56891.1"/>
    </source>
</evidence>
<dbReference type="Proteomes" id="UP000027336">
    <property type="component" value="Unassembled WGS sequence"/>
</dbReference>
<keyword evidence="2" id="KW-0472">Membrane</keyword>
<evidence type="ECO:0000256" key="2">
    <source>
        <dbReference type="ARBA" id="ARBA00023136"/>
    </source>
</evidence>
<keyword evidence="1" id="KW-0732">Signal</keyword>
<evidence type="ECO:0000259" key="4">
    <source>
        <dbReference type="Pfam" id="PF04355"/>
    </source>
</evidence>
<evidence type="ECO:0000256" key="1">
    <source>
        <dbReference type="ARBA" id="ARBA00022729"/>
    </source>
</evidence>
<dbReference type="PANTHER" id="PTHR37482">
    <property type="entry name" value="OUTER MEMBRANE PROTEIN ASSEMBLY FACTOR BAME"/>
    <property type="match status" value="1"/>
</dbReference>
<dbReference type="GO" id="GO:0051205">
    <property type="term" value="P:protein insertion into membrane"/>
    <property type="evidence" value="ECO:0007669"/>
    <property type="project" value="TreeGrafter"/>
</dbReference>
<dbReference type="EMBL" id="AHPK01000002">
    <property type="protein sequence ID" value="KEC56891.1"/>
    <property type="molecule type" value="Genomic_DNA"/>
</dbReference>
<gene>
    <name evidence="5" type="ORF">O99_00313</name>
</gene>
<dbReference type="Gene3D" id="3.30.1450.10">
    <property type="match status" value="1"/>
</dbReference>
<dbReference type="HOGENOM" id="CLU_104933_1_0_5"/>
<dbReference type="eggNOG" id="COG2913">
    <property type="taxonomic scope" value="Bacteria"/>
</dbReference>
<proteinExistence type="predicted"/>
<dbReference type="GO" id="GO:0030674">
    <property type="term" value="F:protein-macromolecule adaptor activity"/>
    <property type="evidence" value="ECO:0007669"/>
    <property type="project" value="TreeGrafter"/>
</dbReference>
<reference evidence="5 6" key="1">
    <citation type="submission" date="2012-04" db="EMBL/GenBank/DDBJ databases">
        <title>The Genome Sequence of Bartonella rochalimae BMGH.</title>
        <authorList>
            <consortium name="The Broad Institute Genome Sequencing Platform"/>
            <consortium name="The Broad Institute Genome Sequencing Center for Infectious Disease"/>
            <person name="Feldgarden M."/>
            <person name="Kirby J."/>
            <person name="Kosoy M."/>
            <person name="Birtles R."/>
            <person name="Probert W.S."/>
            <person name="Chiaraviglio L."/>
            <person name="Walker B."/>
            <person name="Young S.K."/>
            <person name="Zeng Q."/>
            <person name="Gargeya S."/>
            <person name="Fitzgerald M."/>
            <person name="Haas B."/>
            <person name="Abouelleil A."/>
            <person name="Alvarado L."/>
            <person name="Arachchi H.M."/>
            <person name="Berlin A.M."/>
            <person name="Chapman S.B."/>
            <person name="Goldberg J."/>
            <person name="Griggs A."/>
            <person name="Gujja S."/>
            <person name="Hansen M."/>
            <person name="Howarth C."/>
            <person name="Imamovic A."/>
            <person name="Larimer J."/>
            <person name="McCowen C."/>
            <person name="Montmayeur A."/>
            <person name="Murphy C."/>
            <person name="Neiman D."/>
            <person name="Pearson M."/>
            <person name="Priest M."/>
            <person name="Roberts A."/>
            <person name="Saif S."/>
            <person name="Shea T."/>
            <person name="Sisk P."/>
            <person name="Sykes S."/>
            <person name="Wortman J."/>
            <person name="Nusbaum C."/>
            <person name="Birren B."/>
        </authorList>
    </citation>
    <scope>NUCLEOTIDE SEQUENCE [LARGE SCALE GENOMIC DNA]</scope>
    <source>
        <strain evidence="5 6">ATCC BAA-1498</strain>
    </source>
</reference>
<keyword evidence="3" id="KW-0998">Cell outer membrane</keyword>
<evidence type="ECO:0000313" key="6">
    <source>
        <dbReference type="Proteomes" id="UP000027336"/>
    </source>
</evidence>
<dbReference type="PANTHER" id="PTHR37482:SF1">
    <property type="entry name" value="OUTER MEMBRANE PROTEIN ASSEMBLY FACTOR BAME"/>
    <property type="match status" value="1"/>
</dbReference>
<dbReference type="Pfam" id="PF04355">
    <property type="entry name" value="BamE"/>
    <property type="match status" value="1"/>
</dbReference>
<accession>A0A067WD75</accession>
<organism evidence="5 6">
    <name type="scientific">Bartonella rochalimae ATCC BAA-1498</name>
    <dbReference type="NCBI Taxonomy" id="685782"/>
    <lineage>
        <taxon>Bacteria</taxon>
        <taxon>Pseudomonadati</taxon>
        <taxon>Pseudomonadota</taxon>
        <taxon>Alphaproteobacteria</taxon>
        <taxon>Hyphomicrobiales</taxon>
        <taxon>Bartonellaceae</taxon>
        <taxon>Bartonella</taxon>
    </lineage>
</organism>
<dbReference type="PATRIC" id="fig|685782.3.peg.323"/>
<dbReference type="AlphaFoldDB" id="A0A067WD75"/>
<name>A0A067WD75_9HYPH</name>
<dbReference type="InterPro" id="IPR007450">
    <property type="entry name" value="BamE_dom"/>
</dbReference>
<dbReference type="GO" id="GO:0043165">
    <property type="term" value="P:Gram-negative-bacterium-type cell outer membrane assembly"/>
    <property type="evidence" value="ECO:0007669"/>
    <property type="project" value="TreeGrafter"/>
</dbReference>
<sequence length="174" mass="19687">MFQIPHIVNTKRKLLMSLSIVSIMGIAGCNPLSYLNSSQIYNSLNSSQIYKEGYILDQNALDSISIGSSQEQVLLALGSPSLKTQYNNEVFYYISQTRYRKMQFMKTKITDRKVLAIYFNKDRQVTKIANYGLQDGKIFDFITQTTPTGGNDQPFLIQLIKGAPDPTDDPVINR</sequence>
<evidence type="ECO:0000256" key="3">
    <source>
        <dbReference type="ARBA" id="ARBA00023237"/>
    </source>
</evidence>
<dbReference type="GO" id="GO:1990063">
    <property type="term" value="C:Bam protein complex"/>
    <property type="evidence" value="ECO:0007669"/>
    <property type="project" value="TreeGrafter"/>
</dbReference>
<dbReference type="InterPro" id="IPR037873">
    <property type="entry name" value="BamE-like"/>
</dbReference>
<feature type="domain" description="Outer membrane protein assembly factor BamE" evidence="4">
    <location>
        <begin position="53"/>
        <end position="128"/>
    </location>
</feature>
<keyword evidence="6" id="KW-1185">Reference proteome</keyword>
<dbReference type="InterPro" id="IPR026592">
    <property type="entry name" value="BamE"/>
</dbReference>
<protein>
    <recommendedName>
        <fullName evidence="4">Outer membrane protein assembly factor BamE domain-containing protein</fullName>
    </recommendedName>
</protein>